<dbReference type="EC" id="2.4.1.101" evidence="13"/>
<dbReference type="Gene3D" id="3.90.550.10">
    <property type="entry name" value="Spore Coat Polysaccharide Biosynthesis Protein SpsA, Chain A"/>
    <property type="match status" value="1"/>
</dbReference>
<evidence type="ECO:0000256" key="7">
    <source>
        <dbReference type="ARBA" id="ARBA00022723"/>
    </source>
</evidence>
<dbReference type="InterPro" id="IPR004139">
    <property type="entry name" value="Glyco_trans_13"/>
</dbReference>
<dbReference type="GO" id="GO:0000139">
    <property type="term" value="C:Golgi membrane"/>
    <property type="evidence" value="ECO:0007669"/>
    <property type="project" value="UniProtKB-SubCell"/>
</dbReference>
<evidence type="ECO:0000313" key="16">
    <source>
        <dbReference type="EMBL" id="ROT74632.1"/>
    </source>
</evidence>
<evidence type="ECO:0000313" key="17">
    <source>
        <dbReference type="Proteomes" id="UP000283509"/>
    </source>
</evidence>
<dbReference type="GO" id="GO:0047223">
    <property type="term" value="F:beta-1,3-galactosyl-O-glycosyl-glycoprotein beta-1,3-N-acetylglucosaminyltransferase activity"/>
    <property type="evidence" value="ECO:0007669"/>
    <property type="project" value="TreeGrafter"/>
</dbReference>
<evidence type="ECO:0000256" key="10">
    <source>
        <dbReference type="ARBA" id="ARBA00023034"/>
    </source>
</evidence>
<keyword evidence="7 13" id="KW-0479">Metal-binding</keyword>
<evidence type="ECO:0000256" key="13">
    <source>
        <dbReference type="RuleBase" id="RU368119"/>
    </source>
</evidence>
<evidence type="ECO:0000256" key="6">
    <source>
        <dbReference type="ARBA" id="ARBA00022692"/>
    </source>
</evidence>
<comment type="similarity">
    <text evidence="3 13">Belongs to the glycosyltransferase 13 family.</text>
</comment>
<keyword evidence="4 13" id="KW-0328">Glycosyltransferase</keyword>
<evidence type="ECO:0000256" key="5">
    <source>
        <dbReference type="ARBA" id="ARBA00022679"/>
    </source>
</evidence>
<comment type="cofactor">
    <cofactor evidence="13">
        <name>Mn(2+)</name>
        <dbReference type="ChEBI" id="CHEBI:29035"/>
    </cofactor>
    <text evidence="13">The cofactor is mostly bound to the substrate.</text>
</comment>
<evidence type="ECO:0000256" key="12">
    <source>
        <dbReference type="ARBA" id="ARBA00023211"/>
    </source>
</evidence>
<feature type="region of interest" description="Disordered" evidence="14">
    <location>
        <begin position="212"/>
        <end position="236"/>
    </location>
</feature>
<evidence type="ECO:0000256" key="11">
    <source>
        <dbReference type="ARBA" id="ARBA00023136"/>
    </source>
</evidence>
<comment type="function">
    <text evidence="13">Initiates complex N-linked carbohydrate formation. Essential for the conversion of high-mannose to hybrid and complex N-glycans.</text>
</comment>
<feature type="region of interest" description="Disordered" evidence="14">
    <location>
        <begin position="173"/>
        <end position="195"/>
    </location>
</feature>
<keyword evidence="9" id="KW-1133">Transmembrane helix</keyword>
<dbReference type="PANTHER" id="PTHR46396">
    <property type="entry name" value="PROTEIN O-LINKED-MANNOSE BETA-1,2-N-ACETYLGLUCOSAMINYLTRANSFERASE 1"/>
    <property type="match status" value="1"/>
</dbReference>
<name>A0A3R7N1C8_PENVA</name>
<dbReference type="UniPathway" id="UPA00378"/>
<dbReference type="Pfam" id="PF15711">
    <property type="entry name" value="ILEI"/>
    <property type="match status" value="1"/>
</dbReference>
<feature type="compositionally biased region" description="Pro residues" evidence="14">
    <location>
        <begin position="227"/>
        <end position="236"/>
    </location>
</feature>
<keyword evidence="12 13" id="KW-0464">Manganese</keyword>
<evidence type="ECO:0000256" key="4">
    <source>
        <dbReference type="ARBA" id="ARBA00022676"/>
    </source>
</evidence>
<feature type="compositionally biased region" description="Polar residues" evidence="14">
    <location>
        <begin position="177"/>
        <end position="195"/>
    </location>
</feature>
<dbReference type="GO" id="GO:0030145">
    <property type="term" value="F:manganese ion binding"/>
    <property type="evidence" value="ECO:0007669"/>
    <property type="project" value="UniProtKB-UniRule"/>
</dbReference>
<evidence type="ECO:0000259" key="15">
    <source>
        <dbReference type="Pfam" id="PF15711"/>
    </source>
</evidence>
<dbReference type="Proteomes" id="UP000283509">
    <property type="component" value="Unassembled WGS sequence"/>
</dbReference>
<evidence type="ECO:0000256" key="2">
    <source>
        <dbReference type="ARBA" id="ARBA00004922"/>
    </source>
</evidence>
<reference evidence="16 17" key="2">
    <citation type="submission" date="2019-01" db="EMBL/GenBank/DDBJ databases">
        <title>The decoding of complex shrimp genome reveals the adaptation for benthos swimmer, frequently molting mechanism and breeding impact on genome.</title>
        <authorList>
            <person name="Sun Y."/>
            <person name="Gao Y."/>
            <person name="Yu Y."/>
        </authorList>
    </citation>
    <scope>NUCLEOTIDE SEQUENCE [LARGE SCALE GENOMIC DNA]</scope>
    <source>
        <tissue evidence="16">Muscle</tissue>
    </source>
</reference>
<comment type="pathway">
    <text evidence="2 13">Protein modification; protein glycosylation.</text>
</comment>
<keyword evidence="11" id="KW-0472">Membrane</keyword>
<dbReference type="GO" id="GO:0003827">
    <property type="term" value="F:alpha-1,3-mannosylglycoprotein 2-beta-N-acetylglucosaminyltransferase activity"/>
    <property type="evidence" value="ECO:0007669"/>
    <property type="project" value="UniProtKB-UniRule"/>
</dbReference>
<dbReference type="Pfam" id="PF03071">
    <property type="entry name" value="GNT-I"/>
    <property type="match status" value="1"/>
</dbReference>
<comment type="caution">
    <text evidence="16">The sequence shown here is derived from an EMBL/GenBank/DDBJ whole genome shotgun (WGS) entry which is preliminary data.</text>
</comment>
<reference evidence="16 17" key="1">
    <citation type="submission" date="2018-04" db="EMBL/GenBank/DDBJ databases">
        <authorList>
            <person name="Zhang X."/>
            <person name="Yuan J."/>
            <person name="Li F."/>
            <person name="Xiang J."/>
        </authorList>
    </citation>
    <scope>NUCLEOTIDE SEQUENCE [LARGE SCALE GENOMIC DNA]</scope>
    <source>
        <tissue evidence="16">Muscle</tissue>
    </source>
</reference>
<gene>
    <name evidence="16" type="ORF">C7M84_006857</name>
</gene>
<keyword evidence="17" id="KW-1185">Reference proteome</keyword>
<comment type="subcellular location">
    <subcellularLocation>
        <location evidence="1 13">Golgi apparatus membrane</location>
        <topology evidence="1 13">Single-pass type II membrane protein</topology>
    </subcellularLocation>
</comment>
<keyword evidence="8 13" id="KW-0735">Signal-anchor</keyword>
<evidence type="ECO:0000256" key="9">
    <source>
        <dbReference type="ARBA" id="ARBA00022989"/>
    </source>
</evidence>
<comment type="catalytic activity">
    <reaction evidence="13">
        <text>N(4)-(alpha-D-Man-(1-&gt;3)-[alpha-D-Man-(1-&gt;3)-[alpha-D-Man-(1-&gt;6)]-alpha-D-Man-(1-&gt;6)]-beta-D-Man-(1-&gt;4)-beta-D-GlcNAc-(1-&gt;4)-beta-D-GlcNAc)-L-asparaginyl-[protein] (N-glucan mannose isomer 5A1,2) + UDP-N-acetyl-alpha-D-glucosamine = N(4)-{beta-D-GlcNAc-(1-&gt;2)-alpha-D-Man-(1-&gt;3)-[alpha-D-Man-(1-&gt;3)-[alpha-D-Man-(1-&gt;6)]-alpha-D-Man-(1-&gt;6)]-beta-D-Man-(1-&gt;4)-beta-D-GlcNAc-(1-&gt;4)-beta-D-GlcNAc}-L-asparaginyl-[protein] + UDP + H(+)</text>
        <dbReference type="Rhea" id="RHEA:11456"/>
        <dbReference type="Rhea" id="RHEA-COMP:14367"/>
        <dbReference type="Rhea" id="RHEA-COMP:14368"/>
        <dbReference type="ChEBI" id="CHEBI:15378"/>
        <dbReference type="ChEBI" id="CHEBI:57705"/>
        <dbReference type="ChEBI" id="CHEBI:58223"/>
        <dbReference type="ChEBI" id="CHEBI:59087"/>
        <dbReference type="ChEBI" id="CHEBI:60625"/>
        <dbReference type="EC" id="2.4.1.101"/>
    </reaction>
</comment>
<keyword evidence="5" id="KW-0808">Transferase</keyword>
<accession>A0A3R7N1C8</accession>
<dbReference type="InterPro" id="IPR039477">
    <property type="entry name" value="ILEI/PANDER_dom"/>
</dbReference>
<sequence length="696" mass="78121">MPSFTASEFPNPRNLQIVGKSGRLTVAALTNYSDIQIPGDPSFPDIPADGVKQYSGFYIFIFNQWTGKRIGNYFHIQPWADLSYLRRFLDSLQPGRIILFVLKDDLEYGLPQEIRDLLQSLGSMAAGSIGRGMLWGWLWVKGGRTLAETLTFPTEEKTGARVLFMSSVELADEGGKTASTPSLRSSRTQPTPAGFSSSPIFSLLTFLPPHPAGSPSSPAGFSSSPTPALPPHPPPAGFSLLRRVSRVSPGGFSSGFSLLTHPPRVGEASQWCPQWPDSEPWQRRRKFCSKYEQYGDLCSCSSPNLLDFPDSKIENSQIEKAVIVVLAHRVPSLYKSLKTVAAAQGFNRSRFEVFTPAPHPELSEFLRLVGLPLTVTHEDSEFVATLITKQFVFMIEFVLRKYKDADLLIFLEEDVSVSPDFFMSVDDPSLFCVSAHNDLSYPQTSYDPRAVLRAESYTNYGWMVTRSFAAEMAAGMAHMEMEFDWDIYTFYYIRGNRECIIPEVSRSHHFGQSGSHISQYSARVLFSTKNFNQDPAALVEGVERLEKHTYENHITLLLAKAQYINVEETNPCDADFLERFSSESEVVYAIFFHGEGDIHWFRISDAWTTIARCLGVFSSDVREGHRGLYRMRLGAAHLLLVAHPVSPYSLLKPPDLPVFRATPSALAGAHRALTKDLVRDRYRLEPPEETYRRLVS</sequence>
<evidence type="ECO:0000256" key="3">
    <source>
        <dbReference type="ARBA" id="ARBA00006492"/>
    </source>
</evidence>
<evidence type="ECO:0000256" key="14">
    <source>
        <dbReference type="SAM" id="MobiDB-lite"/>
    </source>
</evidence>
<dbReference type="AlphaFoldDB" id="A0A3R7N1C8"/>
<dbReference type="InterPro" id="IPR029044">
    <property type="entry name" value="Nucleotide-diphossugar_trans"/>
</dbReference>
<keyword evidence="10 13" id="KW-0333">Golgi apparatus</keyword>
<dbReference type="OrthoDB" id="6345243at2759"/>
<organism evidence="16 17">
    <name type="scientific">Penaeus vannamei</name>
    <name type="common">Whiteleg shrimp</name>
    <name type="synonym">Litopenaeus vannamei</name>
    <dbReference type="NCBI Taxonomy" id="6689"/>
    <lineage>
        <taxon>Eukaryota</taxon>
        <taxon>Metazoa</taxon>
        <taxon>Ecdysozoa</taxon>
        <taxon>Arthropoda</taxon>
        <taxon>Crustacea</taxon>
        <taxon>Multicrustacea</taxon>
        <taxon>Malacostraca</taxon>
        <taxon>Eumalacostraca</taxon>
        <taxon>Eucarida</taxon>
        <taxon>Decapoda</taxon>
        <taxon>Dendrobranchiata</taxon>
        <taxon>Penaeoidea</taxon>
        <taxon>Penaeidae</taxon>
        <taxon>Penaeus</taxon>
    </lineage>
</organism>
<protein>
    <recommendedName>
        <fullName evidence="13">Alpha-1,3-mannosyl-glycoprotein 2-beta-N-acetylglucosaminyltransferase</fullName>
        <shortName evidence="13">GNT-I</shortName>
        <shortName evidence="13">GlcNAc-T I</shortName>
        <ecNumber evidence="13">2.4.1.101</ecNumber>
    </recommendedName>
    <alternativeName>
        <fullName evidence="13">N-glycosyl-oligosaccharide-glycoprotein N-acetylglucosaminyltransferase I</fullName>
    </alternativeName>
</protein>
<proteinExistence type="inferred from homology"/>
<dbReference type="PANTHER" id="PTHR46396:SF1">
    <property type="entry name" value="PROTEIN O-LINKED-MANNOSE BETA-1,2-N-ACETYLGLUCOSAMINYLTRANSFERASE 1"/>
    <property type="match status" value="1"/>
</dbReference>
<dbReference type="SUPFAM" id="SSF53448">
    <property type="entry name" value="Nucleotide-diphospho-sugar transferases"/>
    <property type="match status" value="1"/>
</dbReference>
<feature type="compositionally biased region" description="Low complexity" evidence="14">
    <location>
        <begin position="213"/>
        <end position="226"/>
    </location>
</feature>
<dbReference type="InterPro" id="IPR052463">
    <property type="entry name" value="O-linked_mannose_GnT"/>
</dbReference>
<keyword evidence="6" id="KW-0812">Transmembrane</keyword>
<feature type="domain" description="ILEI/PANDER" evidence="15">
    <location>
        <begin position="56"/>
        <end position="142"/>
    </location>
</feature>
<dbReference type="GO" id="GO:0016266">
    <property type="term" value="P:protein O-linked glycosylation via N-acetyl-galactosamine"/>
    <property type="evidence" value="ECO:0007669"/>
    <property type="project" value="TreeGrafter"/>
</dbReference>
<evidence type="ECO:0000256" key="1">
    <source>
        <dbReference type="ARBA" id="ARBA00004323"/>
    </source>
</evidence>
<evidence type="ECO:0000256" key="8">
    <source>
        <dbReference type="ARBA" id="ARBA00022968"/>
    </source>
</evidence>
<dbReference type="EMBL" id="QCYY01001869">
    <property type="protein sequence ID" value="ROT74632.1"/>
    <property type="molecule type" value="Genomic_DNA"/>
</dbReference>